<gene>
    <name evidence="1" type="ORF">ACFQJ4_12365</name>
</gene>
<name>A0ABD5ZS35_9EURY</name>
<evidence type="ECO:0000313" key="1">
    <source>
        <dbReference type="EMBL" id="MFC7236111.1"/>
    </source>
</evidence>
<organism evidence="1 2">
    <name type="scientific">Halosegnis marinus</name>
    <dbReference type="NCBI Taxonomy" id="3034023"/>
    <lineage>
        <taxon>Archaea</taxon>
        <taxon>Methanobacteriati</taxon>
        <taxon>Methanobacteriota</taxon>
        <taxon>Stenosarchaea group</taxon>
        <taxon>Halobacteria</taxon>
        <taxon>Halobacteriales</taxon>
        <taxon>Natronomonadaceae</taxon>
        <taxon>Halosegnis</taxon>
    </lineage>
</organism>
<dbReference type="CDD" id="cd10585">
    <property type="entry name" value="CE4_SF"/>
    <property type="match status" value="1"/>
</dbReference>
<accession>A0ABD5ZS35</accession>
<dbReference type="AlphaFoldDB" id="A0ABD5ZS35"/>
<dbReference type="SUPFAM" id="SSF88713">
    <property type="entry name" value="Glycoside hydrolase/deacetylase"/>
    <property type="match status" value="1"/>
</dbReference>
<reference evidence="1 2" key="1">
    <citation type="journal article" date="2019" name="Int. J. Syst. Evol. Microbiol.">
        <title>The Global Catalogue of Microorganisms (GCM) 10K type strain sequencing project: providing services to taxonomists for standard genome sequencing and annotation.</title>
        <authorList>
            <consortium name="The Broad Institute Genomics Platform"/>
            <consortium name="The Broad Institute Genome Sequencing Center for Infectious Disease"/>
            <person name="Wu L."/>
            <person name="Ma J."/>
        </authorList>
    </citation>
    <scope>NUCLEOTIDE SEQUENCE [LARGE SCALE GENOMIC DNA]</scope>
    <source>
        <strain evidence="1 2">DT85</strain>
    </source>
</reference>
<sequence length="253" mass="28862">MATDGVGAIADRPAAFTLDEYGALLDALCDRDREFVGYDDPLDEGSVLLRHDVDFSPRRALDCARIEADRGVRATYFFLVSCPLYNLAFRPNRDLLVRLRALGHDVGLHFSTHQYWNDDPGDDAIEERVAAERDVLAALGADPVDAVSFHRPPEWVFERRFDGFDSTYEPRFFREVAYRSDSNMRWRAEPPFADGVPDRLQLLVHPGLWGPEDADFAERVRTEVNHELSRTARYMTETLVDKRYHAVEFGHGG</sequence>
<evidence type="ECO:0008006" key="3">
    <source>
        <dbReference type="Google" id="ProtNLM"/>
    </source>
</evidence>
<keyword evidence="2" id="KW-1185">Reference proteome</keyword>
<evidence type="ECO:0000313" key="2">
    <source>
        <dbReference type="Proteomes" id="UP001596398"/>
    </source>
</evidence>
<dbReference type="EMBL" id="JBHTAP010000001">
    <property type="protein sequence ID" value="MFC7236111.1"/>
    <property type="molecule type" value="Genomic_DNA"/>
</dbReference>
<proteinExistence type="predicted"/>
<dbReference type="Gene3D" id="3.20.20.370">
    <property type="entry name" value="Glycoside hydrolase/deacetylase"/>
    <property type="match status" value="1"/>
</dbReference>
<protein>
    <recommendedName>
        <fullName evidence="3">Polysaccharide deacetylase</fullName>
    </recommendedName>
</protein>
<dbReference type="RefSeq" id="WP_276234262.1">
    <property type="nucleotide sequence ID" value="NZ_CP119802.1"/>
</dbReference>
<dbReference type="Proteomes" id="UP001596398">
    <property type="component" value="Unassembled WGS sequence"/>
</dbReference>
<dbReference type="GeneID" id="79267817"/>
<comment type="caution">
    <text evidence="1">The sequence shown here is derived from an EMBL/GenBank/DDBJ whole genome shotgun (WGS) entry which is preliminary data.</text>
</comment>
<dbReference type="InterPro" id="IPR011330">
    <property type="entry name" value="Glyco_hydro/deAcase_b/a-brl"/>
</dbReference>